<feature type="binding site" evidence="11">
    <location>
        <position position="544"/>
    </location>
    <ligand>
        <name>D-threo-isocitrate</name>
        <dbReference type="ChEBI" id="CHEBI:15562"/>
    </ligand>
</feature>
<keyword evidence="5 9" id="KW-0521">NADP</keyword>
<dbReference type="Gene3D" id="3.40.718.10">
    <property type="entry name" value="Isopropylmalate Dehydrogenase"/>
    <property type="match status" value="2"/>
</dbReference>
<organism evidence="13 14">
    <name type="scientific">Campylobacter hominis (strain ATCC BAA-381 / DSM 21671 / CCUG 45161 / LMG 19568 / NCTC 13146 / CH001A)</name>
    <dbReference type="NCBI Taxonomy" id="360107"/>
    <lineage>
        <taxon>Bacteria</taxon>
        <taxon>Pseudomonadati</taxon>
        <taxon>Campylobacterota</taxon>
        <taxon>Epsilonproteobacteria</taxon>
        <taxon>Campylobacterales</taxon>
        <taxon>Campylobacteraceae</taxon>
        <taxon>Campylobacter</taxon>
    </lineage>
</organism>
<proteinExistence type="inferred from homology"/>
<dbReference type="KEGG" id="cha:CHAB381_1135"/>
<sequence>MSDIIYTYTDEAPAMATFSLLPIIKRFLKSANINIETMDISLAGRILANFPENLKENQKVKDYLSILGKMTAEKSANIIKLPNISASIPQLIACIKELREKGFDVPQFPAEPKNANEKEIFTRYQKILGSAVNPVLREGNSDRRSAKAVKEYAKANPHKNGKWDKNVKTEVMHMNGGDFYSNEKSMIADKNLTLKVEFKGKSGVKILKDNLKILKGEVVDATFMSAKKLDEFILKTIDYAKKNNLLYSVHLKATMMKISDPVMFGYFVKNFFKEIFDEFGNELKSVGVNENFGLKDLFARIKDLPVSVQEKIEKKYSEILEKRPDLSMVDSDNGITNLHVPSDVIIDASMPAMIRNSGKMWDKNGNLKETLAVIPDASYAVIYDSIIKELKENGELNPAAIGSVSNVGLMAKKAEEYGSHDKTFIMDEDGEISVKDENCAEIFKFKVGKGDIFRMTQAKPDAIKNWVKLAVSRAKTTKSKTIFWLDPARAHDANIKKIAQNELKNYDLNGLDIKFMTPFEATKESVKIIRSGKDCISVTGNVLRDYLTDLFPILELGTSAKMLSIVPLLNGGGLFETGAGGSAPKIAAQIFKENHLRWDSLGEFLALGVSLEYLSEFKNCENIKILADTLDKAVAKWLKDDKAPRKTVGEADNRTSHFYFAMYWADELTKTKFKNDFEKTAKSLHENEQKIMDEFLSAQGNGADLGGYYKFDEEKANLIMRPSKTFNEIING</sequence>
<keyword evidence="14" id="KW-1185">Reference proteome</keyword>
<evidence type="ECO:0000256" key="5">
    <source>
        <dbReference type="ARBA" id="ARBA00022857"/>
    </source>
</evidence>
<keyword evidence="1 9" id="KW-0329">Glyoxylate bypass</keyword>
<keyword evidence="4 12" id="KW-0460">Magnesium</keyword>
<dbReference type="OrthoDB" id="9807643at2"/>
<dbReference type="Pfam" id="PF03971">
    <property type="entry name" value="IDH"/>
    <property type="match status" value="1"/>
</dbReference>
<feature type="binding site" evidence="12">
    <location>
        <position position="545"/>
    </location>
    <ligand>
        <name>Mg(2+)</name>
        <dbReference type="ChEBI" id="CHEBI:18420"/>
    </ligand>
</feature>
<dbReference type="EC" id="1.1.1.42" evidence="9"/>
<dbReference type="PIRSF" id="PIRSF009407">
    <property type="entry name" value="IDH_monmr"/>
    <property type="match status" value="1"/>
</dbReference>
<dbReference type="PANTHER" id="PTHR36999">
    <property type="entry name" value="ISOCITRATE DEHYDROGENASE [NADP]"/>
    <property type="match status" value="1"/>
</dbReference>
<comment type="similarity">
    <text evidence="8 9">Belongs to the monomeric-type IDH family.</text>
</comment>
<feature type="site" description="Critical for catalysis" evidence="10">
    <location>
        <position position="417"/>
    </location>
</feature>
<feature type="binding site" evidence="12">
    <location>
        <position position="549"/>
    </location>
    <ligand>
        <name>Mg(2+)</name>
        <dbReference type="ChEBI" id="CHEBI:18420"/>
    </ligand>
</feature>
<comment type="catalytic activity">
    <reaction evidence="7 9">
        <text>D-threo-isocitrate + NADP(+) = 2-oxoglutarate + CO2 + NADPH</text>
        <dbReference type="Rhea" id="RHEA:19629"/>
        <dbReference type="ChEBI" id="CHEBI:15562"/>
        <dbReference type="ChEBI" id="CHEBI:16526"/>
        <dbReference type="ChEBI" id="CHEBI:16810"/>
        <dbReference type="ChEBI" id="CHEBI:57783"/>
        <dbReference type="ChEBI" id="CHEBI:58349"/>
        <dbReference type="EC" id="1.1.1.42"/>
    </reaction>
</comment>
<keyword evidence="6 9" id="KW-0560">Oxidoreductase</keyword>
<dbReference type="InterPro" id="IPR004436">
    <property type="entry name" value="Isocitrate_DH_NADP_mono"/>
</dbReference>
<evidence type="ECO:0000256" key="11">
    <source>
        <dbReference type="PIRSR" id="PIRSR009407-2"/>
    </source>
</evidence>
<dbReference type="EMBL" id="CP000776">
    <property type="protein sequence ID" value="ABS51314.1"/>
    <property type="molecule type" value="Genomic_DNA"/>
</dbReference>
<evidence type="ECO:0000256" key="2">
    <source>
        <dbReference type="ARBA" id="ARBA00022532"/>
    </source>
</evidence>
<protein>
    <recommendedName>
        <fullName evidence="9">Isocitrate dehydrogenase [NADP]</fullName>
        <ecNumber evidence="9">1.1.1.42</ecNumber>
    </recommendedName>
    <alternativeName>
        <fullName evidence="9">Oxalosuccinate decarboxylase</fullName>
    </alternativeName>
</protein>
<dbReference type="NCBIfam" id="TIGR00178">
    <property type="entry name" value="monomer_idh"/>
    <property type="match status" value="1"/>
</dbReference>
<evidence type="ECO:0000256" key="8">
    <source>
        <dbReference type="ARBA" id="ARBA00046318"/>
    </source>
</evidence>
<accession>A7I2F0</accession>
<keyword evidence="3 12" id="KW-0479">Metal-binding</keyword>
<gene>
    <name evidence="13" type="ordered locus">CHAB381_1135</name>
</gene>
<feature type="binding site" evidence="11">
    <location>
        <position position="143"/>
    </location>
    <ligand>
        <name>D-threo-isocitrate</name>
        <dbReference type="ChEBI" id="CHEBI:15562"/>
    </ligand>
</feature>
<keyword evidence="2 9" id="KW-0816">Tricarboxylic acid cycle</keyword>
<name>A7I2F0_CAMHC</name>
<evidence type="ECO:0000256" key="4">
    <source>
        <dbReference type="ARBA" id="ARBA00022842"/>
    </source>
</evidence>
<feature type="binding site" evidence="12">
    <location>
        <position position="347"/>
    </location>
    <ligand>
        <name>Mg(2+)</name>
        <dbReference type="ChEBI" id="CHEBI:18420"/>
    </ligand>
</feature>
<reference evidence="14" key="1">
    <citation type="submission" date="2007-07" db="EMBL/GenBank/DDBJ databases">
        <title>Complete genome sequence of Campylobacter hominis ATCC BAA-381, a commensal isolated from the human gastrointestinal tract.</title>
        <authorList>
            <person name="Fouts D.E."/>
            <person name="Mongodin E.F."/>
            <person name="Puiu D."/>
            <person name="Sebastian Y."/>
            <person name="Miller W.G."/>
            <person name="Mandrell R.E."/>
            <person name="Nelson K.E."/>
        </authorList>
    </citation>
    <scope>NUCLEOTIDE SEQUENCE [LARGE SCALE GENOMIC DNA]</scope>
    <source>
        <strain evidence="14">ATCC BAA-381 / DSM 21671 / CCUG 45161 / LMG 19568 / NCTC 13146 / CH001A</strain>
    </source>
</reference>
<dbReference type="STRING" id="360107.CHAB381_1135"/>
<dbReference type="Proteomes" id="UP000002407">
    <property type="component" value="Chromosome"/>
</dbReference>
<dbReference type="AlphaFoldDB" id="A7I2F0"/>
<evidence type="ECO:0000256" key="1">
    <source>
        <dbReference type="ARBA" id="ARBA00022435"/>
    </source>
</evidence>
<dbReference type="eggNOG" id="COG2838">
    <property type="taxonomic scope" value="Bacteria"/>
</dbReference>
<dbReference type="GO" id="GO:0046872">
    <property type="term" value="F:metal ion binding"/>
    <property type="evidence" value="ECO:0007669"/>
    <property type="project" value="UniProtKB-KW"/>
</dbReference>
<evidence type="ECO:0000313" key="14">
    <source>
        <dbReference type="Proteomes" id="UP000002407"/>
    </source>
</evidence>
<feature type="binding site" evidence="11">
    <location>
        <begin position="130"/>
        <end position="137"/>
    </location>
    <ligand>
        <name>substrate</name>
    </ligand>
</feature>
<comment type="cofactor">
    <cofactor evidence="12">
        <name>Mg(2+)</name>
        <dbReference type="ChEBI" id="CHEBI:18420"/>
    </cofactor>
    <cofactor evidence="12">
        <name>Mn(2+)</name>
        <dbReference type="ChEBI" id="CHEBI:29035"/>
    </cofactor>
    <text evidence="12">Binds 1 Mg(2+) or Mn(2+) ion per subunit.</text>
</comment>
<evidence type="ECO:0000313" key="13">
    <source>
        <dbReference type="EMBL" id="ABS51314.1"/>
    </source>
</evidence>
<dbReference type="PANTHER" id="PTHR36999:SF1">
    <property type="entry name" value="ISOCITRATE DEHYDROGENASE (NADP(+))"/>
    <property type="match status" value="1"/>
</dbReference>
<feature type="site" description="Critical for catalysis" evidence="10">
    <location>
        <position position="252"/>
    </location>
</feature>
<dbReference type="SUPFAM" id="SSF53659">
    <property type="entry name" value="Isocitrate/Isopropylmalate dehydrogenase-like"/>
    <property type="match status" value="1"/>
</dbReference>
<evidence type="ECO:0000256" key="6">
    <source>
        <dbReference type="ARBA" id="ARBA00023002"/>
    </source>
</evidence>
<dbReference type="RefSeq" id="WP_012108990.1">
    <property type="nucleotide sequence ID" value="NC_009714.1"/>
</dbReference>
<dbReference type="GO" id="GO:0006099">
    <property type="term" value="P:tricarboxylic acid cycle"/>
    <property type="evidence" value="ECO:0007669"/>
    <property type="project" value="UniProtKB-KW"/>
</dbReference>
<evidence type="ECO:0000256" key="3">
    <source>
        <dbReference type="ARBA" id="ARBA00022723"/>
    </source>
</evidence>
<dbReference type="HOGENOM" id="CLU_025308_1_0_7"/>
<evidence type="ECO:0000256" key="7">
    <source>
        <dbReference type="ARBA" id="ARBA00023554"/>
    </source>
</evidence>
<evidence type="ECO:0000256" key="12">
    <source>
        <dbReference type="PIRSR" id="PIRSR009407-3"/>
    </source>
</evidence>
<evidence type="ECO:0000256" key="10">
    <source>
        <dbReference type="PIRSR" id="PIRSR009407-1"/>
    </source>
</evidence>
<dbReference type="GO" id="GO:0004450">
    <property type="term" value="F:isocitrate dehydrogenase (NADP+) activity"/>
    <property type="evidence" value="ECO:0007669"/>
    <property type="project" value="UniProtKB-EC"/>
</dbReference>
<dbReference type="GO" id="GO:0006097">
    <property type="term" value="P:glyoxylate cycle"/>
    <property type="evidence" value="ECO:0007669"/>
    <property type="project" value="UniProtKB-KW"/>
</dbReference>
<evidence type="ECO:0000256" key="9">
    <source>
        <dbReference type="PIRNR" id="PIRNR009407"/>
    </source>
</evidence>